<gene>
    <name evidence="2" type="ORF">DBV15_05658</name>
</gene>
<feature type="compositionally biased region" description="Low complexity" evidence="1">
    <location>
        <begin position="199"/>
        <end position="216"/>
    </location>
</feature>
<evidence type="ECO:0000313" key="3">
    <source>
        <dbReference type="Proteomes" id="UP000310200"/>
    </source>
</evidence>
<dbReference type="EMBL" id="QBLH01003561">
    <property type="protein sequence ID" value="TGZ37340.1"/>
    <property type="molecule type" value="Genomic_DNA"/>
</dbReference>
<comment type="caution">
    <text evidence="2">The sequence shown here is derived from an EMBL/GenBank/DDBJ whole genome shotgun (WGS) entry which is preliminary data.</text>
</comment>
<name>A0A4S2JN72_9HYME</name>
<evidence type="ECO:0000256" key="1">
    <source>
        <dbReference type="SAM" id="MobiDB-lite"/>
    </source>
</evidence>
<feature type="compositionally biased region" description="Basic residues" evidence="1">
    <location>
        <begin position="96"/>
        <end position="109"/>
    </location>
</feature>
<protein>
    <submittedName>
        <fullName evidence="2">Uncharacterized protein</fullName>
    </submittedName>
</protein>
<keyword evidence="3" id="KW-1185">Reference proteome</keyword>
<proteinExistence type="predicted"/>
<sequence length="258" mass="28794">MGYPGLSCSLRVKVRCYLTELTVNFRRSMFTHNALLDEDEVESALSIILIIIKFVISSEKLVASRATINSPGRGSTDGSIPRFCCVATRRIMGKRERRKIHNYRPRASRRPPPPRSGASPVAGRRDGFGENQRHVAVTFPRGFTRSVADVTYLGLPYVSSNMARRERSIFPPRGRHGRGTCRTSAGSARDAPIPRLISRRGSPGRPASPSRVPPARRVARRRGAATQAAFADARRVRRAESWTRDTRHYESQINGVRS</sequence>
<feature type="region of interest" description="Disordered" evidence="1">
    <location>
        <begin position="96"/>
        <end position="129"/>
    </location>
</feature>
<accession>A0A4S2JN72</accession>
<dbReference type="AlphaFoldDB" id="A0A4S2JN72"/>
<reference evidence="2 3" key="1">
    <citation type="journal article" date="2019" name="Philos. Trans. R. Soc. Lond., B, Biol. Sci.">
        <title>Ant behaviour and brain gene expression of defending hosts depend on the ecological success of the intruding social parasite.</title>
        <authorList>
            <person name="Kaur R."/>
            <person name="Stoldt M."/>
            <person name="Jongepier E."/>
            <person name="Feldmeyer B."/>
            <person name="Menzel F."/>
            <person name="Bornberg-Bauer E."/>
            <person name="Foitzik S."/>
        </authorList>
    </citation>
    <scope>NUCLEOTIDE SEQUENCE [LARGE SCALE GENOMIC DNA]</scope>
    <source>
        <tissue evidence="2">Whole body</tissue>
    </source>
</reference>
<organism evidence="2 3">
    <name type="scientific">Temnothorax longispinosus</name>
    <dbReference type="NCBI Taxonomy" id="300112"/>
    <lineage>
        <taxon>Eukaryota</taxon>
        <taxon>Metazoa</taxon>
        <taxon>Ecdysozoa</taxon>
        <taxon>Arthropoda</taxon>
        <taxon>Hexapoda</taxon>
        <taxon>Insecta</taxon>
        <taxon>Pterygota</taxon>
        <taxon>Neoptera</taxon>
        <taxon>Endopterygota</taxon>
        <taxon>Hymenoptera</taxon>
        <taxon>Apocrita</taxon>
        <taxon>Aculeata</taxon>
        <taxon>Formicoidea</taxon>
        <taxon>Formicidae</taxon>
        <taxon>Myrmicinae</taxon>
        <taxon>Temnothorax</taxon>
    </lineage>
</organism>
<dbReference type="Proteomes" id="UP000310200">
    <property type="component" value="Unassembled WGS sequence"/>
</dbReference>
<evidence type="ECO:0000313" key="2">
    <source>
        <dbReference type="EMBL" id="TGZ37340.1"/>
    </source>
</evidence>
<feature type="compositionally biased region" description="Basic and acidic residues" evidence="1">
    <location>
        <begin position="232"/>
        <end position="250"/>
    </location>
</feature>
<feature type="region of interest" description="Disordered" evidence="1">
    <location>
        <begin position="166"/>
        <end position="258"/>
    </location>
</feature>